<keyword evidence="6" id="KW-0418">Kinase</keyword>
<dbReference type="InterPro" id="IPR011006">
    <property type="entry name" value="CheY-like_superfamily"/>
</dbReference>
<keyword evidence="10" id="KW-0675">Receptor</keyword>
<feature type="compositionally biased region" description="Polar residues" evidence="12">
    <location>
        <begin position="35"/>
        <end position="56"/>
    </location>
</feature>
<evidence type="ECO:0000313" key="16">
    <source>
        <dbReference type="EMBL" id="CAG8950254.1"/>
    </source>
</evidence>
<dbReference type="InterPro" id="IPR005467">
    <property type="entry name" value="His_kinase_dom"/>
</dbReference>
<dbReference type="SUPFAM" id="SSF47384">
    <property type="entry name" value="Homodimeric domain of signal transducing histidine kinase"/>
    <property type="match status" value="1"/>
</dbReference>
<evidence type="ECO:0000256" key="3">
    <source>
        <dbReference type="ARBA" id="ARBA00022606"/>
    </source>
</evidence>
<feature type="modified residue" description="4-aspartylphosphate" evidence="11">
    <location>
        <position position="1101"/>
    </location>
</feature>
<dbReference type="InterPro" id="IPR016132">
    <property type="entry name" value="Phyto_chromo_attachment"/>
</dbReference>
<dbReference type="Proteomes" id="UP000696280">
    <property type="component" value="Unassembled WGS sequence"/>
</dbReference>
<dbReference type="SMART" id="SM00387">
    <property type="entry name" value="HATPase_c"/>
    <property type="match status" value="1"/>
</dbReference>
<proteinExistence type="predicted"/>
<comment type="caution">
    <text evidence="16">The sequence shown here is derived from an EMBL/GenBank/DDBJ whole genome shotgun (WGS) entry which is preliminary data.</text>
</comment>
<dbReference type="InterPro" id="IPR036097">
    <property type="entry name" value="HisK_dim/P_sf"/>
</dbReference>
<feature type="compositionally biased region" description="Polar residues" evidence="12">
    <location>
        <begin position="115"/>
        <end position="125"/>
    </location>
</feature>
<feature type="region of interest" description="Disordered" evidence="12">
    <location>
        <begin position="1"/>
        <end position="65"/>
    </location>
</feature>
<dbReference type="PRINTS" id="PR01033">
    <property type="entry name" value="PHYTOCHROME"/>
</dbReference>
<feature type="region of interest" description="Disordered" evidence="12">
    <location>
        <begin position="109"/>
        <end position="140"/>
    </location>
</feature>
<dbReference type="PANTHER" id="PTHR43065">
    <property type="entry name" value="SENSOR HISTIDINE KINASE"/>
    <property type="match status" value="1"/>
</dbReference>
<gene>
    <name evidence="16" type="ORF">HYFRA_00008492</name>
</gene>
<dbReference type="InterPro" id="IPR003594">
    <property type="entry name" value="HATPase_dom"/>
</dbReference>
<dbReference type="InterPro" id="IPR035965">
    <property type="entry name" value="PAS-like_dom_sf"/>
</dbReference>
<evidence type="ECO:0000256" key="1">
    <source>
        <dbReference type="ARBA" id="ARBA00022543"/>
    </source>
</evidence>
<keyword evidence="3" id="KW-0716">Sensory transduction</keyword>
<keyword evidence="8" id="KW-0157">Chromophore</keyword>
<dbReference type="SMART" id="SM00388">
    <property type="entry name" value="HisKA"/>
    <property type="match status" value="1"/>
</dbReference>
<dbReference type="GO" id="GO:0006355">
    <property type="term" value="P:regulation of DNA-templated transcription"/>
    <property type="evidence" value="ECO:0007669"/>
    <property type="project" value="InterPro"/>
</dbReference>
<dbReference type="InterPro" id="IPR003661">
    <property type="entry name" value="HisK_dim/P_dom"/>
</dbReference>
<evidence type="ECO:0000259" key="13">
    <source>
        <dbReference type="PROSITE" id="PS50046"/>
    </source>
</evidence>
<evidence type="ECO:0000256" key="8">
    <source>
        <dbReference type="ARBA" id="ARBA00022991"/>
    </source>
</evidence>
<dbReference type="InterPro" id="IPR001294">
    <property type="entry name" value="Phytochrome"/>
</dbReference>
<dbReference type="Pfam" id="PF00512">
    <property type="entry name" value="HisKA"/>
    <property type="match status" value="1"/>
</dbReference>
<dbReference type="InterPro" id="IPR036890">
    <property type="entry name" value="HATPase_C_sf"/>
</dbReference>
<dbReference type="Gene3D" id="3.40.50.2300">
    <property type="match status" value="1"/>
</dbReference>
<evidence type="ECO:0000256" key="10">
    <source>
        <dbReference type="ARBA" id="ARBA00023170"/>
    </source>
</evidence>
<evidence type="ECO:0000259" key="15">
    <source>
        <dbReference type="PROSITE" id="PS50110"/>
    </source>
</evidence>
<sequence length="1223" mass="136398">MLSSTGTKRPNDDKVSAPPSSDGTRIERVFPIRIQVQSTLENAPQPASTEPQSSCGEETESPDPETLITVAETANTFESQYVATDTENTVTTSGKFFLTNRFSYFQEKKDKKATGSESASEIESTSGKEGEHPKPSSTASEKIYRCEDEPIHIPGAIQNFGALIAIRENPDGVFIVRIVSENSKQVTGLDPEALFDLRCFTDILFHDDKTEFVQRARSLRTRQPEETARTNPDVFTISLTSLLGAPKPVFCAIHCNAGSDLIICEFEPKNDVFQAIAPGLPTNPIPITDDQAAEPEVIQPNLLKSKPLRINRESGRQLGSMELFHILCEVQTQLAQAATLQSLLDVTVGLVYELTGFDRVMVYQFDETKAGCVVSEYFNAKASRDSYLNLHFPASDIPKQARDLYVVNKIRVLYDREEETARLMCRTKEDAETPLDLKHSYLRAMSPIHLKYLRNMGVRSCMSISLMVDNQLWGLISCHNYGLGMRVSLPVRELCRSLGENCSVHIEKLLYEARIKVRKPLTAASTRASPTAFIAASSSDLLNMFNADFGFLAIKGEARTIGKLCAYNEAIALLQYIRQKTFTGIFATQNVKKDCPDIAAGMKFHVLVGMLVVPLALNGVDFLVFFRKTKEKEILWAGNPNEKKIRPGTAYLEPRSSFQRWTQQVIGTSREWTEDQIESAAVLSTLYGRFIEVWRQKDSIFRRNRMIRLLIRNAGHEVRTPLNSIINYLEVALEEPLDERARQHLFRSLQASKALVFVVNDLLSLTEVEDIDFHIHEDNVNLRKMISELMVAFGDESKRRGMPIEFQDDKAIPNVVRCDPAGLRQVLLNLLTNSFEHGTNSKVISIEMKKLGSTDGNTLVEISVEDQGAGLCEQELDSIFQDLEQVLDEDEAFEAIKEEEEKEKEKAPETPAPKYIGLGLAFTARFVRLNRGQMSMSSELGKGTRVSIKIPFRNALQVKTAGKGSIGLLSPPTPPSELAARDPLAISLPESPEALDIGQLTIQTAPPKVKRASSTSQVTASSSRSSSATISPTMSRNPFSESGVKLPKFHVLVAEDNPLNSRLLETRLVKRGHTVKVTVDGQACADAFRRDPEAFDVILMDLQMPLVDGAESTRLIREFESEQKPKISSRAATYGRVPIIAVSASLTENALDDYLNIGFDGWILKPIDFQRLEAILAAIQDHQVRELLLYGREKWDRGGWFKHRASKDSLREAPKEGGKSQKR</sequence>
<dbReference type="InterPro" id="IPR029016">
    <property type="entry name" value="GAF-like_dom_sf"/>
</dbReference>
<dbReference type="PROSITE" id="PS50109">
    <property type="entry name" value="HIS_KIN"/>
    <property type="match status" value="1"/>
</dbReference>
<feature type="domain" description="Response regulatory" evidence="15">
    <location>
        <begin position="1050"/>
        <end position="1180"/>
    </location>
</feature>
<evidence type="ECO:0000256" key="6">
    <source>
        <dbReference type="ARBA" id="ARBA00022777"/>
    </source>
</evidence>
<feature type="domain" description="Phytochrome chromophore attachment site" evidence="13">
    <location>
        <begin position="339"/>
        <end position="500"/>
    </location>
</feature>
<dbReference type="EMBL" id="CAJVRL010000035">
    <property type="protein sequence ID" value="CAG8950254.1"/>
    <property type="molecule type" value="Genomic_DNA"/>
</dbReference>
<dbReference type="GO" id="GO:0000155">
    <property type="term" value="F:phosphorelay sensor kinase activity"/>
    <property type="evidence" value="ECO:0007669"/>
    <property type="project" value="InterPro"/>
</dbReference>
<evidence type="ECO:0008006" key="18">
    <source>
        <dbReference type="Google" id="ProtNLM"/>
    </source>
</evidence>
<dbReference type="GO" id="GO:0009584">
    <property type="term" value="P:detection of visible light"/>
    <property type="evidence" value="ECO:0007669"/>
    <property type="project" value="InterPro"/>
</dbReference>
<evidence type="ECO:0000256" key="5">
    <source>
        <dbReference type="ARBA" id="ARBA00022741"/>
    </source>
</evidence>
<dbReference type="PROSITE" id="PS50110">
    <property type="entry name" value="RESPONSE_REGULATORY"/>
    <property type="match status" value="1"/>
</dbReference>
<dbReference type="AlphaFoldDB" id="A0A9N9PFD6"/>
<evidence type="ECO:0000256" key="2">
    <source>
        <dbReference type="ARBA" id="ARBA00022553"/>
    </source>
</evidence>
<evidence type="ECO:0000256" key="9">
    <source>
        <dbReference type="ARBA" id="ARBA00023012"/>
    </source>
</evidence>
<keyword evidence="1" id="KW-0600">Photoreceptor protein</keyword>
<dbReference type="Pfam" id="PF02518">
    <property type="entry name" value="HATPase_c"/>
    <property type="match status" value="1"/>
</dbReference>
<evidence type="ECO:0000256" key="7">
    <source>
        <dbReference type="ARBA" id="ARBA00022840"/>
    </source>
</evidence>
<dbReference type="Pfam" id="PF00360">
    <property type="entry name" value="PHY"/>
    <property type="match status" value="1"/>
</dbReference>
<dbReference type="GO" id="GO:0005524">
    <property type="term" value="F:ATP binding"/>
    <property type="evidence" value="ECO:0007669"/>
    <property type="project" value="UniProtKB-KW"/>
</dbReference>
<dbReference type="Gene3D" id="3.30.450.20">
    <property type="entry name" value="PAS domain"/>
    <property type="match status" value="1"/>
</dbReference>
<keyword evidence="17" id="KW-1185">Reference proteome</keyword>
<dbReference type="InterPro" id="IPR013654">
    <property type="entry name" value="PAS_2"/>
</dbReference>
<name>A0A9N9PFD6_9HELO</name>
<dbReference type="Gene3D" id="3.30.565.10">
    <property type="entry name" value="Histidine kinase-like ATPase, C-terminal domain"/>
    <property type="match status" value="1"/>
</dbReference>
<dbReference type="Pfam" id="PF08446">
    <property type="entry name" value="PAS_2"/>
    <property type="match status" value="1"/>
</dbReference>
<dbReference type="SUPFAM" id="SSF55785">
    <property type="entry name" value="PYP-like sensor domain (PAS domain)"/>
    <property type="match status" value="1"/>
</dbReference>
<dbReference type="InterPro" id="IPR003018">
    <property type="entry name" value="GAF"/>
</dbReference>
<keyword evidence="5" id="KW-0547">Nucleotide-binding</keyword>
<feature type="region of interest" description="Disordered" evidence="12">
    <location>
        <begin position="1003"/>
        <end position="1041"/>
    </location>
</feature>
<evidence type="ECO:0000256" key="12">
    <source>
        <dbReference type="SAM" id="MobiDB-lite"/>
    </source>
</evidence>
<dbReference type="SMART" id="SM00065">
    <property type="entry name" value="GAF"/>
    <property type="match status" value="1"/>
</dbReference>
<keyword evidence="9" id="KW-0902">Two-component regulatory system</keyword>
<keyword evidence="4" id="KW-0808">Transferase</keyword>
<dbReference type="InterPro" id="IPR013515">
    <property type="entry name" value="Phytochrome_cen-reg"/>
</dbReference>
<dbReference type="PANTHER" id="PTHR43065:SF10">
    <property type="entry name" value="PEROXIDE STRESS-ACTIVATED HISTIDINE KINASE MAK3"/>
    <property type="match status" value="1"/>
</dbReference>
<dbReference type="SUPFAM" id="SSF55874">
    <property type="entry name" value="ATPase domain of HSP90 chaperone/DNA topoisomerase II/histidine kinase"/>
    <property type="match status" value="1"/>
</dbReference>
<feature type="domain" description="Histidine kinase" evidence="14">
    <location>
        <begin position="713"/>
        <end position="954"/>
    </location>
</feature>
<keyword evidence="2 11" id="KW-0597">Phosphoprotein</keyword>
<dbReference type="SUPFAM" id="SSF52172">
    <property type="entry name" value="CheY-like"/>
    <property type="match status" value="1"/>
</dbReference>
<dbReference type="Gene3D" id="3.30.450.40">
    <property type="match status" value="1"/>
</dbReference>
<dbReference type="CDD" id="cd17546">
    <property type="entry name" value="REC_hyHK_CKI1_RcsC-like"/>
    <property type="match status" value="1"/>
</dbReference>
<dbReference type="Gene3D" id="3.30.450.270">
    <property type="match status" value="1"/>
</dbReference>
<dbReference type="InterPro" id="IPR001789">
    <property type="entry name" value="Sig_transdc_resp-reg_receiver"/>
</dbReference>
<protein>
    <recommendedName>
        <fullName evidence="18">Phytochrome</fullName>
    </recommendedName>
</protein>
<dbReference type="SMART" id="SM00448">
    <property type="entry name" value="REC"/>
    <property type="match status" value="1"/>
</dbReference>
<dbReference type="SUPFAM" id="SSF55781">
    <property type="entry name" value="GAF domain-like"/>
    <property type="match status" value="2"/>
</dbReference>
<dbReference type="PROSITE" id="PS50046">
    <property type="entry name" value="PHYTOCHROME_2"/>
    <property type="match status" value="1"/>
</dbReference>
<feature type="compositionally biased region" description="Low complexity" evidence="12">
    <location>
        <begin position="1012"/>
        <end position="1036"/>
    </location>
</feature>
<dbReference type="CDD" id="cd00082">
    <property type="entry name" value="HisKA"/>
    <property type="match status" value="1"/>
</dbReference>
<dbReference type="GO" id="GO:0009881">
    <property type="term" value="F:photoreceptor activity"/>
    <property type="evidence" value="ECO:0007669"/>
    <property type="project" value="UniProtKB-KW"/>
</dbReference>
<dbReference type="Pfam" id="PF01590">
    <property type="entry name" value="GAF"/>
    <property type="match status" value="1"/>
</dbReference>
<evidence type="ECO:0000256" key="11">
    <source>
        <dbReference type="PROSITE-ProRule" id="PRU00169"/>
    </source>
</evidence>
<accession>A0A9N9PFD6</accession>
<reference evidence="16" key="1">
    <citation type="submission" date="2021-07" db="EMBL/GenBank/DDBJ databases">
        <authorList>
            <person name="Durling M."/>
        </authorList>
    </citation>
    <scope>NUCLEOTIDE SEQUENCE</scope>
</reference>
<dbReference type="Gene3D" id="1.10.287.130">
    <property type="match status" value="1"/>
</dbReference>
<keyword evidence="7" id="KW-0067">ATP-binding</keyword>
<organism evidence="16 17">
    <name type="scientific">Hymenoscyphus fraxineus</name>
    <dbReference type="NCBI Taxonomy" id="746836"/>
    <lineage>
        <taxon>Eukaryota</taxon>
        <taxon>Fungi</taxon>
        <taxon>Dikarya</taxon>
        <taxon>Ascomycota</taxon>
        <taxon>Pezizomycotina</taxon>
        <taxon>Leotiomycetes</taxon>
        <taxon>Helotiales</taxon>
        <taxon>Helotiaceae</taxon>
        <taxon>Hymenoscyphus</taxon>
    </lineage>
</organism>
<evidence type="ECO:0000313" key="17">
    <source>
        <dbReference type="Proteomes" id="UP000696280"/>
    </source>
</evidence>
<dbReference type="Pfam" id="PF00072">
    <property type="entry name" value="Response_reg"/>
    <property type="match status" value="1"/>
</dbReference>
<evidence type="ECO:0000256" key="4">
    <source>
        <dbReference type="ARBA" id="ARBA00022679"/>
    </source>
</evidence>
<dbReference type="OrthoDB" id="2015534at2759"/>
<dbReference type="InterPro" id="IPR043150">
    <property type="entry name" value="Phytochrome_PHY_sf"/>
</dbReference>
<evidence type="ECO:0000259" key="14">
    <source>
        <dbReference type="PROSITE" id="PS50109"/>
    </source>
</evidence>